<proteinExistence type="predicted"/>
<keyword evidence="3" id="KW-1185">Reference proteome</keyword>
<gene>
    <name evidence="2" type="ORF">PHMEG_00024539</name>
</gene>
<name>A0A225VEZ8_9STRA</name>
<protein>
    <submittedName>
        <fullName evidence="2">Uncharacterized protein</fullName>
    </submittedName>
</protein>
<feature type="region of interest" description="Disordered" evidence="1">
    <location>
        <begin position="221"/>
        <end position="243"/>
    </location>
</feature>
<comment type="caution">
    <text evidence="2">The sequence shown here is derived from an EMBL/GenBank/DDBJ whole genome shotgun (WGS) entry which is preliminary data.</text>
</comment>
<evidence type="ECO:0000256" key="1">
    <source>
        <dbReference type="SAM" id="MobiDB-lite"/>
    </source>
</evidence>
<accession>A0A225VEZ8</accession>
<dbReference type="Proteomes" id="UP000198211">
    <property type="component" value="Unassembled WGS sequence"/>
</dbReference>
<reference evidence="3" key="1">
    <citation type="submission" date="2017-03" db="EMBL/GenBank/DDBJ databases">
        <title>Phytopthora megakarya and P. palmivora, two closely related causual agents of cacao black pod achieved similar genome size and gene model numbers by different mechanisms.</title>
        <authorList>
            <person name="Ali S."/>
            <person name="Shao J."/>
            <person name="Larry D.J."/>
            <person name="Kronmiller B."/>
            <person name="Shen D."/>
            <person name="Strem M.D."/>
            <person name="Melnick R.L."/>
            <person name="Guiltinan M.J."/>
            <person name="Tyler B.M."/>
            <person name="Meinhardt L.W."/>
            <person name="Bailey B.A."/>
        </authorList>
    </citation>
    <scope>NUCLEOTIDE SEQUENCE [LARGE SCALE GENOMIC DNA]</scope>
    <source>
        <strain evidence="3">zdho120</strain>
    </source>
</reference>
<evidence type="ECO:0000313" key="3">
    <source>
        <dbReference type="Proteomes" id="UP000198211"/>
    </source>
</evidence>
<dbReference type="EMBL" id="NBNE01005376">
    <property type="protein sequence ID" value="OWZ03684.1"/>
    <property type="molecule type" value="Genomic_DNA"/>
</dbReference>
<dbReference type="AlphaFoldDB" id="A0A225VEZ8"/>
<organism evidence="2 3">
    <name type="scientific">Phytophthora megakarya</name>
    <dbReference type="NCBI Taxonomy" id="4795"/>
    <lineage>
        <taxon>Eukaryota</taxon>
        <taxon>Sar</taxon>
        <taxon>Stramenopiles</taxon>
        <taxon>Oomycota</taxon>
        <taxon>Peronosporomycetes</taxon>
        <taxon>Peronosporales</taxon>
        <taxon>Peronosporaceae</taxon>
        <taxon>Phytophthora</taxon>
    </lineage>
</organism>
<feature type="region of interest" description="Disordered" evidence="1">
    <location>
        <begin position="1"/>
        <end position="30"/>
    </location>
</feature>
<sequence length="294" mass="32512">MAATDRKRQRVASDDTGPSKRSAKTPVGDDAANAAVVDAELASINDLLQEEETSQKQTWQIGKRVKKLLETHEHLATAKQLDAYFLWGTALARLASLNEDPTLADAAADKFQQMLQLSEDGEEDADAALGPVGFSLWGSTLLIVATETQSRAVLDESLAKFQRAVEVDGGTTFETRFQFAKALKEGGDLVAFLEEDERAKKQYYNRALEVCKELEEIYKAESQKQETGENETEESEEDDDRVTAEDFAEAKLLEAVLQGLLEDSSSVDEFHRTLALYQEAIGEYFNAVNVVFEG</sequence>
<feature type="compositionally biased region" description="Acidic residues" evidence="1">
    <location>
        <begin position="228"/>
        <end position="240"/>
    </location>
</feature>
<dbReference type="OrthoDB" id="66697at2759"/>
<evidence type="ECO:0000313" key="2">
    <source>
        <dbReference type="EMBL" id="OWZ03684.1"/>
    </source>
</evidence>